<feature type="compositionally biased region" description="Basic and acidic residues" evidence="1">
    <location>
        <begin position="1"/>
        <end position="17"/>
    </location>
</feature>
<comment type="caution">
    <text evidence="2">The sequence shown here is derived from an EMBL/GenBank/DDBJ whole genome shotgun (WGS) entry which is preliminary data.</text>
</comment>
<gene>
    <name evidence="2" type="ORF">TIFTF001_051062</name>
    <name evidence="3" type="ORF">TIFTF001_051063</name>
</gene>
<feature type="region of interest" description="Disordered" evidence="1">
    <location>
        <begin position="1"/>
        <end position="37"/>
    </location>
</feature>
<proteinExistence type="predicted"/>
<dbReference type="EMBL" id="BTGU01009029">
    <property type="protein sequence ID" value="GMN20738.1"/>
    <property type="molecule type" value="Genomic_DNA"/>
</dbReference>
<feature type="compositionally biased region" description="Basic and acidic residues" evidence="1">
    <location>
        <begin position="28"/>
        <end position="37"/>
    </location>
</feature>
<keyword evidence="4" id="KW-1185">Reference proteome</keyword>
<dbReference type="EMBL" id="BTGU01009030">
    <property type="protein sequence ID" value="GMN20745.1"/>
    <property type="molecule type" value="Genomic_DNA"/>
</dbReference>
<dbReference type="Proteomes" id="UP001187192">
    <property type="component" value="Unassembled WGS sequence"/>
</dbReference>
<accession>A0AA88CHV0</accession>
<dbReference type="AlphaFoldDB" id="A0AA88CHV0"/>
<name>A0AA88CHV0_FICCA</name>
<protein>
    <submittedName>
        <fullName evidence="2">Uncharacterized protein</fullName>
    </submittedName>
</protein>
<sequence length="37" mass="4074">MADRRPWLPAGGERRPGLAEPAANPVVTDDKLGFWEP</sequence>
<reference evidence="2" key="1">
    <citation type="submission" date="2023-07" db="EMBL/GenBank/DDBJ databases">
        <title>draft genome sequence of fig (Ficus carica).</title>
        <authorList>
            <person name="Takahashi T."/>
            <person name="Nishimura K."/>
        </authorList>
    </citation>
    <scope>NUCLEOTIDE SEQUENCE</scope>
</reference>
<evidence type="ECO:0000313" key="3">
    <source>
        <dbReference type="EMBL" id="GMN20745.1"/>
    </source>
</evidence>
<evidence type="ECO:0000256" key="1">
    <source>
        <dbReference type="SAM" id="MobiDB-lite"/>
    </source>
</evidence>
<evidence type="ECO:0000313" key="4">
    <source>
        <dbReference type="Proteomes" id="UP001187192"/>
    </source>
</evidence>
<evidence type="ECO:0000313" key="2">
    <source>
        <dbReference type="EMBL" id="GMN20738.1"/>
    </source>
</evidence>
<organism evidence="2 4">
    <name type="scientific">Ficus carica</name>
    <name type="common">Common fig</name>
    <dbReference type="NCBI Taxonomy" id="3494"/>
    <lineage>
        <taxon>Eukaryota</taxon>
        <taxon>Viridiplantae</taxon>
        <taxon>Streptophyta</taxon>
        <taxon>Embryophyta</taxon>
        <taxon>Tracheophyta</taxon>
        <taxon>Spermatophyta</taxon>
        <taxon>Magnoliopsida</taxon>
        <taxon>eudicotyledons</taxon>
        <taxon>Gunneridae</taxon>
        <taxon>Pentapetalae</taxon>
        <taxon>rosids</taxon>
        <taxon>fabids</taxon>
        <taxon>Rosales</taxon>
        <taxon>Moraceae</taxon>
        <taxon>Ficeae</taxon>
        <taxon>Ficus</taxon>
    </lineage>
</organism>